<evidence type="ECO:0000313" key="2">
    <source>
        <dbReference type="EMBL" id="CAG9313308.1"/>
    </source>
</evidence>
<proteinExistence type="predicted"/>
<organism evidence="2 3">
    <name type="scientific">Blepharisma stoltei</name>
    <dbReference type="NCBI Taxonomy" id="1481888"/>
    <lineage>
        <taxon>Eukaryota</taxon>
        <taxon>Sar</taxon>
        <taxon>Alveolata</taxon>
        <taxon>Ciliophora</taxon>
        <taxon>Postciliodesmatophora</taxon>
        <taxon>Heterotrichea</taxon>
        <taxon>Heterotrichida</taxon>
        <taxon>Blepharismidae</taxon>
        <taxon>Blepharisma</taxon>
    </lineage>
</organism>
<name>A0AAU9ID41_9CILI</name>
<dbReference type="EMBL" id="CAJZBQ010000010">
    <property type="protein sequence ID" value="CAG9313308.1"/>
    <property type="molecule type" value="Genomic_DNA"/>
</dbReference>
<evidence type="ECO:0000256" key="1">
    <source>
        <dbReference type="SAM" id="Coils"/>
    </source>
</evidence>
<keyword evidence="3" id="KW-1185">Reference proteome</keyword>
<dbReference type="Proteomes" id="UP001162131">
    <property type="component" value="Unassembled WGS sequence"/>
</dbReference>
<evidence type="ECO:0000313" key="3">
    <source>
        <dbReference type="Proteomes" id="UP001162131"/>
    </source>
</evidence>
<sequence>MKDQLSKLNSKEMLMSEKLDKLKEKFKLMKNENKKLHELILNNKNENILAQPKENEKLVKKAAQISELKIKLENYSSEYYSSFENLPKFKKMKTKLLKKFNIEKSLIARSMQAII</sequence>
<dbReference type="AlphaFoldDB" id="A0AAU9ID41"/>
<protein>
    <submittedName>
        <fullName evidence="2">Uncharacterized protein</fullName>
    </submittedName>
</protein>
<keyword evidence="1" id="KW-0175">Coiled coil</keyword>
<reference evidence="2" key="1">
    <citation type="submission" date="2021-09" db="EMBL/GenBank/DDBJ databases">
        <authorList>
            <consortium name="AG Swart"/>
            <person name="Singh M."/>
            <person name="Singh A."/>
            <person name="Seah K."/>
            <person name="Emmerich C."/>
        </authorList>
    </citation>
    <scope>NUCLEOTIDE SEQUENCE</scope>
    <source>
        <strain evidence="2">ATCC30299</strain>
    </source>
</reference>
<accession>A0AAU9ID41</accession>
<feature type="coiled-coil region" evidence="1">
    <location>
        <begin position="5"/>
        <end position="78"/>
    </location>
</feature>
<comment type="caution">
    <text evidence="2">The sequence shown here is derived from an EMBL/GenBank/DDBJ whole genome shotgun (WGS) entry which is preliminary data.</text>
</comment>
<gene>
    <name evidence="2" type="ORF">BSTOLATCC_MIC8581</name>
</gene>